<protein>
    <recommendedName>
        <fullName evidence="2">Retroviral polymerase SH3-like domain-containing protein</fullName>
    </recommendedName>
</protein>
<feature type="region of interest" description="Disordered" evidence="1">
    <location>
        <begin position="139"/>
        <end position="178"/>
    </location>
</feature>
<reference evidence="3 4" key="1">
    <citation type="submission" date="2024-01" db="EMBL/GenBank/DDBJ databases">
        <title>A telomere-to-telomere, gap-free genome of sweet tea (Lithocarpus litseifolius).</title>
        <authorList>
            <person name="Zhou J."/>
        </authorList>
    </citation>
    <scope>NUCLEOTIDE SEQUENCE [LARGE SCALE GENOMIC DNA]</scope>
    <source>
        <strain evidence="3">Zhou-2022a</strain>
        <tissue evidence="3">Leaf</tissue>
    </source>
</reference>
<dbReference type="CDD" id="cd09272">
    <property type="entry name" value="RNase_HI_RT_Ty1"/>
    <property type="match status" value="1"/>
</dbReference>
<dbReference type="Pfam" id="PF25597">
    <property type="entry name" value="SH3_retrovirus"/>
    <property type="match status" value="1"/>
</dbReference>
<feature type="compositionally biased region" description="Low complexity" evidence="1">
    <location>
        <begin position="104"/>
        <end position="115"/>
    </location>
</feature>
<keyword evidence="4" id="KW-1185">Reference proteome</keyword>
<dbReference type="Proteomes" id="UP001459277">
    <property type="component" value="Unassembled WGS sequence"/>
</dbReference>
<organism evidence="3 4">
    <name type="scientific">Lithocarpus litseifolius</name>
    <dbReference type="NCBI Taxonomy" id="425828"/>
    <lineage>
        <taxon>Eukaryota</taxon>
        <taxon>Viridiplantae</taxon>
        <taxon>Streptophyta</taxon>
        <taxon>Embryophyta</taxon>
        <taxon>Tracheophyta</taxon>
        <taxon>Spermatophyta</taxon>
        <taxon>Magnoliopsida</taxon>
        <taxon>eudicotyledons</taxon>
        <taxon>Gunneridae</taxon>
        <taxon>Pentapetalae</taxon>
        <taxon>rosids</taxon>
        <taxon>fabids</taxon>
        <taxon>Fagales</taxon>
        <taxon>Fagaceae</taxon>
        <taxon>Lithocarpus</taxon>
    </lineage>
</organism>
<dbReference type="EMBL" id="JAZDWU010000005">
    <property type="protein sequence ID" value="KAL0001236.1"/>
    <property type="molecule type" value="Genomic_DNA"/>
</dbReference>
<feature type="region of interest" description="Disordered" evidence="1">
    <location>
        <begin position="101"/>
        <end position="121"/>
    </location>
</feature>
<dbReference type="InterPro" id="IPR057670">
    <property type="entry name" value="SH3_retrovirus"/>
</dbReference>
<evidence type="ECO:0000313" key="3">
    <source>
        <dbReference type="EMBL" id="KAL0001236.1"/>
    </source>
</evidence>
<evidence type="ECO:0000259" key="2">
    <source>
        <dbReference type="Pfam" id="PF25597"/>
    </source>
</evidence>
<dbReference type="SUPFAM" id="SSF56672">
    <property type="entry name" value="DNA/RNA polymerases"/>
    <property type="match status" value="1"/>
</dbReference>
<dbReference type="InterPro" id="IPR043502">
    <property type="entry name" value="DNA/RNA_pol_sf"/>
</dbReference>
<sequence>MLFNKNPSFAHLRCFGCLCFISTLLHNRHKFASRARRCVFLGYPPGIKGFKVLNLDSISIHISRDIVFYENIYPFAQNSSSLPSHIVDFVFPHSNSVGEPTPFPSTSSYEPPTSTLHATSSVSHQPDLVDVVLTSPNVLSSPTSDTPCSVDLPPSTSTDIDPIPTSSSPVVPRRSTRPHHPPAYLTDYSCKTVVPNLHQGNNPDCVKELKQVLDRKFGIKDLGSLRYFLGLEVARTDKGLSLYQRKYALEILKDTSYLGYKPSKLPMEHNLRLSKYEVAPLADPSQYRRLIGRLMYLTLTRPDITYAVHRLSQFLGSEQDWASCPNTRRSLTGYSVFIGDSLISWRSKKQSVVSRSSTEVEYRAMATVAYEITWVLQLLKDLRVCHPKLAMVFCDNQAALHIVVNPIFHERTKHIEVDCHLVREKIQEGKIKTFHVASNSQVADIFTKALGISTCTRLASRLGLIDIFVPKRVKFDLHLQSTEQSIV</sequence>
<feature type="domain" description="Retroviral polymerase SH3-like" evidence="2">
    <location>
        <begin position="17"/>
        <end position="79"/>
    </location>
</feature>
<evidence type="ECO:0000313" key="4">
    <source>
        <dbReference type="Proteomes" id="UP001459277"/>
    </source>
</evidence>
<evidence type="ECO:0000256" key="1">
    <source>
        <dbReference type="SAM" id="MobiDB-lite"/>
    </source>
</evidence>
<dbReference type="AlphaFoldDB" id="A0AAW2CXV0"/>
<dbReference type="PANTHER" id="PTHR11439:SF470">
    <property type="entry name" value="CYSTEINE-RICH RLK (RECEPTOR-LIKE PROTEIN KINASE) 8"/>
    <property type="match status" value="1"/>
</dbReference>
<proteinExistence type="predicted"/>
<comment type="caution">
    <text evidence="3">The sequence shown here is derived from an EMBL/GenBank/DDBJ whole genome shotgun (WGS) entry which is preliminary data.</text>
</comment>
<name>A0AAW2CXV0_9ROSI</name>
<accession>A0AAW2CXV0</accession>
<dbReference type="PANTHER" id="PTHR11439">
    <property type="entry name" value="GAG-POL-RELATED RETROTRANSPOSON"/>
    <property type="match status" value="1"/>
</dbReference>
<gene>
    <name evidence="3" type="ORF">SO802_015017</name>
</gene>
<feature type="compositionally biased region" description="Low complexity" evidence="1">
    <location>
        <begin position="153"/>
        <end position="173"/>
    </location>
</feature>